<dbReference type="AlphaFoldDB" id="A0A8H3UZ24"/>
<protein>
    <recommendedName>
        <fullName evidence="6">Carboxypeptidase</fullName>
        <ecNumber evidence="6">3.4.16.-</ecNumber>
    </recommendedName>
</protein>
<dbReference type="PRINTS" id="PR00724">
    <property type="entry name" value="CRBOXYPTASEC"/>
</dbReference>
<dbReference type="Pfam" id="PF00450">
    <property type="entry name" value="Peptidase_S10"/>
    <property type="match status" value="1"/>
</dbReference>
<dbReference type="PANTHER" id="PTHR11802:SF479">
    <property type="entry name" value="CARBOXYPEPTIDASE"/>
    <property type="match status" value="1"/>
</dbReference>
<evidence type="ECO:0000256" key="1">
    <source>
        <dbReference type="ARBA" id="ARBA00009431"/>
    </source>
</evidence>
<name>A0A8H3UZ24_VENIN</name>
<evidence type="ECO:0000256" key="2">
    <source>
        <dbReference type="ARBA" id="ARBA00022645"/>
    </source>
</evidence>
<dbReference type="InterPro" id="IPR018202">
    <property type="entry name" value="Ser_caboxypep_ser_AS"/>
</dbReference>
<dbReference type="EMBL" id="WNWQ01000119">
    <property type="protein sequence ID" value="KAE9978051.1"/>
    <property type="molecule type" value="Genomic_DNA"/>
</dbReference>
<keyword evidence="4 6" id="KW-0378">Hydrolase</keyword>
<dbReference type="PROSITE" id="PS00131">
    <property type="entry name" value="CARBOXYPEPT_SER_SER"/>
    <property type="match status" value="1"/>
</dbReference>
<accession>A0A8H3UZ24</accession>
<gene>
    <name evidence="7" type="ORF">BLS_000923</name>
</gene>
<comment type="similarity">
    <text evidence="1 6">Belongs to the peptidase S10 family.</text>
</comment>
<dbReference type="GO" id="GO:0004185">
    <property type="term" value="F:serine-type carboxypeptidase activity"/>
    <property type="evidence" value="ECO:0007669"/>
    <property type="project" value="UniProtKB-UniRule"/>
</dbReference>
<dbReference type="GO" id="GO:0006508">
    <property type="term" value="P:proteolysis"/>
    <property type="evidence" value="ECO:0007669"/>
    <property type="project" value="UniProtKB-KW"/>
</dbReference>
<dbReference type="Gene3D" id="3.40.50.1820">
    <property type="entry name" value="alpha/beta hydrolase"/>
    <property type="match status" value="1"/>
</dbReference>
<evidence type="ECO:0000256" key="5">
    <source>
        <dbReference type="ARBA" id="ARBA00023180"/>
    </source>
</evidence>
<dbReference type="PANTHER" id="PTHR11802">
    <property type="entry name" value="SERINE PROTEASE FAMILY S10 SERINE CARBOXYPEPTIDASE"/>
    <property type="match status" value="1"/>
</dbReference>
<proteinExistence type="inferred from homology"/>
<evidence type="ECO:0000313" key="8">
    <source>
        <dbReference type="Proteomes" id="UP000433883"/>
    </source>
</evidence>
<reference evidence="7 8" key="1">
    <citation type="submission" date="2019-11" db="EMBL/GenBank/DDBJ databases">
        <title>Venturia inaequalis Genome Resource.</title>
        <authorList>
            <person name="Lichtner F.J."/>
        </authorList>
    </citation>
    <scope>NUCLEOTIDE SEQUENCE [LARGE SCALE GENOMIC DNA]</scope>
    <source>
        <strain evidence="7">Bline_iso_100314</strain>
    </source>
</reference>
<evidence type="ECO:0000256" key="4">
    <source>
        <dbReference type="ARBA" id="ARBA00022801"/>
    </source>
</evidence>
<organism evidence="7 8">
    <name type="scientific">Venturia inaequalis</name>
    <name type="common">Apple scab fungus</name>
    <dbReference type="NCBI Taxonomy" id="5025"/>
    <lineage>
        <taxon>Eukaryota</taxon>
        <taxon>Fungi</taxon>
        <taxon>Dikarya</taxon>
        <taxon>Ascomycota</taxon>
        <taxon>Pezizomycotina</taxon>
        <taxon>Dothideomycetes</taxon>
        <taxon>Pleosporomycetidae</taxon>
        <taxon>Venturiales</taxon>
        <taxon>Venturiaceae</taxon>
        <taxon>Venturia</taxon>
    </lineage>
</organism>
<keyword evidence="3 6" id="KW-0645">Protease</keyword>
<dbReference type="Proteomes" id="UP000433883">
    <property type="component" value="Unassembled WGS sequence"/>
</dbReference>
<comment type="caution">
    <text evidence="7">The sequence shown here is derived from an EMBL/GenBank/DDBJ whole genome shotgun (WGS) entry which is preliminary data.</text>
</comment>
<keyword evidence="5" id="KW-0325">Glycoprotein</keyword>
<dbReference type="EC" id="3.4.16.-" evidence="6"/>
<dbReference type="InterPro" id="IPR029058">
    <property type="entry name" value="AB_hydrolase_fold"/>
</dbReference>
<dbReference type="SUPFAM" id="SSF53474">
    <property type="entry name" value="alpha/beta-Hydrolases"/>
    <property type="match status" value="1"/>
</dbReference>
<sequence length="528" mass="58326">MTHQCRCCGMMVAIKPTKYRPLLTIAQVGRQLDTIVTIGHGTPASIFNEPKLFGAAHAVSDKSMEDSWASELTGRSILEGVSRHFTSGAMQYRIMDADCLPDVPFDVGEMYAGEMPIKAGVKSKELFFVFQPTIGAPVDEITIWLNGGPGCSSLEGFFQENGRFLWTEGTPAPYINQNSWVNLTNMLWVEQPVGTGYTVGTATAKSEEEIANDFVGFLENFENTFGIKDFKIYVTGESYAGRYVPYISAAILNKKNTALFNLKGALVYDPCIGQFDYVQEQVPAVPFVQANQQFFNFDSSFMSNIESLHKSCGYDNFITKYLKFPPPGIQPHMTGPSSQCDVFNMINNKATQVNPCFNIYEVNQTCPTPSDQLSGTSPYFDRADVKKALHAPSNSQWSECSNKAVFTGGNAGPEHEGDISLDSIQKVLPQVIAATNRVLVANGDYDMIIITNGTLLSIQNMTWGNALGFQSPPVTPINIPSQGQMGIQHYERGLMWAETYKSGHMGPEYQPLVAYRHLLWLLGKIETL</sequence>
<dbReference type="InterPro" id="IPR001563">
    <property type="entry name" value="Peptidase_S10"/>
</dbReference>
<evidence type="ECO:0000256" key="6">
    <source>
        <dbReference type="RuleBase" id="RU361156"/>
    </source>
</evidence>
<keyword evidence="2 6" id="KW-0121">Carboxypeptidase</keyword>
<evidence type="ECO:0000256" key="3">
    <source>
        <dbReference type="ARBA" id="ARBA00022670"/>
    </source>
</evidence>
<evidence type="ECO:0000313" key="7">
    <source>
        <dbReference type="EMBL" id="KAE9978051.1"/>
    </source>
</evidence>